<feature type="region of interest" description="Disordered" evidence="1">
    <location>
        <begin position="1"/>
        <end position="34"/>
    </location>
</feature>
<comment type="caution">
    <text evidence="2">The sequence shown here is derived from an EMBL/GenBank/DDBJ whole genome shotgun (WGS) entry which is preliminary data.</text>
</comment>
<dbReference type="AlphaFoldDB" id="A0A9K3KD55"/>
<dbReference type="OrthoDB" id="129543at2759"/>
<feature type="compositionally biased region" description="Basic and acidic residues" evidence="1">
    <location>
        <begin position="21"/>
        <end position="34"/>
    </location>
</feature>
<protein>
    <submittedName>
        <fullName evidence="2">Uncharacterized protein</fullName>
    </submittedName>
</protein>
<evidence type="ECO:0000256" key="1">
    <source>
        <dbReference type="SAM" id="MobiDB-lite"/>
    </source>
</evidence>
<dbReference type="EMBL" id="JAGRRH010000026">
    <property type="protein sequence ID" value="KAG7341522.1"/>
    <property type="molecule type" value="Genomic_DNA"/>
</dbReference>
<proteinExistence type="predicted"/>
<name>A0A9K3KD55_9STRA</name>
<organism evidence="2 3">
    <name type="scientific">Nitzschia inconspicua</name>
    <dbReference type="NCBI Taxonomy" id="303405"/>
    <lineage>
        <taxon>Eukaryota</taxon>
        <taxon>Sar</taxon>
        <taxon>Stramenopiles</taxon>
        <taxon>Ochrophyta</taxon>
        <taxon>Bacillariophyta</taxon>
        <taxon>Bacillariophyceae</taxon>
        <taxon>Bacillariophycidae</taxon>
        <taxon>Bacillariales</taxon>
        <taxon>Bacillariaceae</taxon>
        <taxon>Nitzschia</taxon>
    </lineage>
</organism>
<evidence type="ECO:0000313" key="2">
    <source>
        <dbReference type="EMBL" id="KAG7341522.1"/>
    </source>
</evidence>
<accession>A0A9K3KD55</accession>
<sequence>MDCGGNDETDGCMKCSNSETDGCRKRSNNETDGCRKRSVTKIDGCGYESDSSLQHVPSPPTLHNNFMEMPLFPEDLKNRVLAETIAHSFSSPRAKQMKSFMDHMNYVPREKRQGFIKEALSVYINEKKSDKTDFDAVGEAKHSAAMPSRNRFLVAQKSGENEINDDGNFVSRNLFVVAQKSGENEIDDDGNPKKLQISNLSKTSKEWDDFPQSSVDLLHQSHTNSADALDSCGPGISLKRTWVSAARAIRDRTKEQMQEMWRLTKETWQRDGEGAMAETFAKTYIQDEDFSNWNYTASGLHGCVPCNNPMERHNLEIKGTADFSGLVPNRMDMLTCLTQGFVKLVFEGSKKHCCPEWGLPVLDYDRAANDDAFMKFQSLLDPKVDVKEYDDGWLLNDLHYLAVPITEDDIEKMKMALEGRLEDNDKTLLYDSSMDKNKHASIVNTNPSSVNNSKTFNNSRNIQIVVVLKH</sequence>
<feature type="compositionally biased region" description="Acidic residues" evidence="1">
    <location>
        <begin position="1"/>
        <end position="10"/>
    </location>
</feature>
<reference evidence="2" key="2">
    <citation type="submission" date="2021-04" db="EMBL/GenBank/DDBJ databases">
        <authorList>
            <person name="Podell S."/>
        </authorList>
    </citation>
    <scope>NUCLEOTIDE SEQUENCE</scope>
    <source>
        <strain evidence="2">Hildebrandi</strain>
    </source>
</reference>
<dbReference type="Proteomes" id="UP000693970">
    <property type="component" value="Unassembled WGS sequence"/>
</dbReference>
<evidence type="ECO:0000313" key="3">
    <source>
        <dbReference type="Proteomes" id="UP000693970"/>
    </source>
</evidence>
<gene>
    <name evidence="2" type="ORF">IV203_023474</name>
</gene>
<keyword evidence="3" id="KW-1185">Reference proteome</keyword>
<reference evidence="2" key="1">
    <citation type="journal article" date="2021" name="Sci. Rep.">
        <title>Diploid genomic architecture of Nitzschia inconspicua, an elite biomass production diatom.</title>
        <authorList>
            <person name="Oliver A."/>
            <person name="Podell S."/>
            <person name="Pinowska A."/>
            <person name="Traller J.C."/>
            <person name="Smith S.R."/>
            <person name="McClure R."/>
            <person name="Beliaev A."/>
            <person name="Bohutskyi P."/>
            <person name="Hill E.A."/>
            <person name="Rabines A."/>
            <person name="Zheng H."/>
            <person name="Allen L.Z."/>
            <person name="Kuo A."/>
            <person name="Grigoriev I.V."/>
            <person name="Allen A.E."/>
            <person name="Hazlebeck D."/>
            <person name="Allen E.E."/>
        </authorList>
    </citation>
    <scope>NUCLEOTIDE SEQUENCE</scope>
    <source>
        <strain evidence="2">Hildebrandi</strain>
    </source>
</reference>